<organism evidence="2 3">
    <name type="scientific">Peronospora matthiolae</name>
    <dbReference type="NCBI Taxonomy" id="2874970"/>
    <lineage>
        <taxon>Eukaryota</taxon>
        <taxon>Sar</taxon>
        <taxon>Stramenopiles</taxon>
        <taxon>Oomycota</taxon>
        <taxon>Peronosporomycetes</taxon>
        <taxon>Peronosporales</taxon>
        <taxon>Peronosporaceae</taxon>
        <taxon>Peronospora</taxon>
    </lineage>
</organism>
<feature type="compositionally biased region" description="Basic and acidic residues" evidence="1">
    <location>
        <begin position="7"/>
        <end position="21"/>
    </location>
</feature>
<dbReference type="AlphaFoldDB" id="A0AAV1UL38"/>
<feature type="compositionally biased region" description="Acidic residues" evidence="1">
    <location>
        <begin position="22"/>
        <end position="33"/>
    </location>
</feature>
<accession>A0AAV1UL38</accession>
<dbReference type="EMBL" id="CAKLBY020000221">
    <property type="protein sequence ID" value="CAK7935170.1"/>
    <property type="molecule type" value="Genomic_DNA"/>
</dbReference>
<feature type="region of interest" description="Disordered" evidence="1">
    <location>
        <begin position="1"/>
        <end position="33"/>
    </location>
</feature>
<dbReference type="Proteomes" id="UP001162060">
    <property type="component" value="Unassembled WGS sequence"/>
</dbReference>
<sequence>MVLAVTGKEEEERLLRQHTLQEQEEEEDNDIGQDEFQVDDDAGVIMNPNLGENLTDIIMKEVMDDWTVKIPKNHKLTVHLYQSDI</sequence>
<evidence type="ECO:0000313" key="2">
    <source>
        <dbReference type="EMBL" id="CAK7935170.1"/>
    </source>
</evidence>
<protein>
    <submittedName>
        <fullName evidence="2">Uncharacterized protein</fullName>
    </submittedName>
</protein>
<name>A0AAV1UL38_9STRA</name>
<evidence type="ECO:0000256" key="1">
    <source>
        <dbReference type="SAM" id="MobiDB-lite"/>
    </source>
</evidence>
<comment type="caution">
    <text evidence="2">The sequence shown here is derived from an EMBL/GenBank/DDBJ whole genome shotgun (WGS) entry which is preliminary data.</text>
</comment>
<reference evidence="2" key="1">
    <citation type="submission" date="2024-01" db="EMBL/GenBank/DDBJ databases">
        <authorList>
            <person name="Webb A."/>
        </authorList>
    </citation>
    <scope>NUCLEOTIDE SEQUENCE</scope>
    <source>
        <strain evidence="2">Pm1</strain>
    </source>
</reference>
<gene>
    <name evidence="2" type="ORF">PM001_LOCUS20320</name>
</gene>
<proteinExistence type="predicted"/>
<evidence type="ECO:0000313" key="3">
    <source>
        <dbReference type="Proteomes" id="UP001162060"/>
    </source>
</evidence>